<dbReference type="GO" id="GO:0010181">
    <property type="term" value="F:FMN binding"/>
    <property type="evidence" value="ECO:0000318"/>
    <property type="project" value="GO_Central"/>
</dbReference>
<feature type="binding site" evidence="10">
    <location>
        <position position="543"/>
    </location>
    <ligand>
        <name>NADP(+)</name>
        <dbReference type="ChEBI" id="CHEBI:58349"/>
    </ligand>
</feature>
<dbReference type="HAMAP" id="MF_03212">
    <property type="entry name" value="NCPR"/>
    <property type="match status" value="1"/>
</dbReference>
<dbReference type="InterPro" id="IPR029039">
    <property type="entry name" value="Flavoprotein-like_sf"/>
</dbReference>
<dbReference type="Gene3D" id="3.40.50.80">
    <property type="entry name" value="Nucleotide-binding domain of ferredoxin-NADP reductase (FNR) module"/>
    <property type="match status" value="1"/>
</dbReference>
<dbReference type="RefSeq" id="XP_024364768.1">
    <property type="nucleotide sequence ID" value="XM_024509000.2"/>
</dbReference>
<name>A0A2K1IH64_PHYPA</name>
<evidence type="ECO:0000256" key="3">
    <source>
        <dbReference type="ARBA" id="ARBA00022692"/>
    </source>
</evidence>
<dbReference type="InterPro" id="IPR017938">
    <property type="entry name" value="Riboflavin_synthase-like_b-brl"/>
</dbReference>
<evidence type="ECO:0000256" key="4">
    <source>
        <dbReference type="ARBA" id="ARBA00022824"/>
    </source>
</evidence>
<dbReference type="Pfam" id="PF00175">
    <property type="entry name" value="NAD_binding_1"/>
    <property type="match status" value="1"/>
</dbReference>
<dbReference type="InterPro" id="IPR023173">
    <property type="entry name" value="NADPH_Cyt_P450_Rdtase_alpha"/>
</dbReference>
<feature type="binding site" evidence="10">
    <location>
        <position position="300"/>
    </location>
    <ligand>
        <name>NADP(+)</name>
        <dbReference type="ChEBI" id="CHEBI:58349"/>
    </ligand>
</feature>
<keyword evidence="8 10" id="KW-0560">Oxidoreductase</keyword>
<dbReference type="Gene3D" id="3.40.50.360">
    <property type="match status" value="1"/>
</dbReference>
<keyword evidence="2 10" id="KW-0288">FMN</keyword>
<comment type="cofactor">
    <cofactor evidence="10">
        <name>FMN</name>
        <dbReference type="ChEBI" id="CHEBI:58210"/>
    </cofactor>
    <text evidence="10">Binds 1 FMN per monomer.</text>
</comment>
<dbReference type="GO" id="GO:0005789">
    <property type="term" value="C:endoplasmic reticulum membrane"/>
    <property type="evidence" value="ECO:0007669"/>
    <property type="project" value="UniProtKB-SubCell"/>
</dbReference>
<dbReference type="Pfam" id="PF00258">
    <property type="entry name" value="Flavodoxin_1"/>
    <property type="match status" value="1"/>
</dbReference>
<feature type="binding site" evidence="10">
    <location>
        <position position="645"/>
    </location>
    <ligand>
        <name>NADP(+)</name>
        <dbReference type="ChEBI" id="CHEBI:58349"/>
    </ligand>
</feature>
<evidence type="ECO:0000313" key="15">
    <source>
        <dbReference type="EnsemblPlants" id="PAC:32908730.CDS.1"/>
    </source>
</evidence>
<dbReference type="CDD" id="cd06204">
    <property type="entry name" value="CYPOR"/>
    <property type="match status" value="1"/>
</dbReference>
<dbReference type="STRING" id="3218.A0A2K1IH64"/>
<dbReference type="SUPFAM" id="SSF52343">
    <property type="entry name" value="Ferredoxin reductase-like, C-terminal NADP-linked domain"/>
    <property type="match status" value="1"/>
</dbReference>
<comment type="function">
    <text evidence="10">This enzyme is required for electron transfer from NADP to cytochrome P450 in microsomes. It can also provide electron transfer to heme oxygenase and cytochrome B5.</text>
</comment>
<feature type="binding site" evidence="10">
    <location>
        <begin position="478"/>
        <end position="480"/>
    </location>
    <ligand>
        <name>FAD</name>
        <dbReference type="ChEBI" id="CHEBI:57692"/>
    </ligand>
</feature>
<dbReference type="Pfam" id="PF00667">
    <property type="entry name" value="FAD_binding_1"/>
    <property type="match status" value="1"/>
</dbReference>
<evidence type="ECO:0000259" key="12">
    <source>
        <dbReference type="PROSITE" id="PS50902"/>
    </source>
</evidence>
<dbReference type="FunFam" id="3.40.50.80:FF:000001">
    <property type="entry name" value="NADPH--cytochrome P450 reductase 1"/>
    <property type="match status" value="1"/>
</dbReference>
<dbReference type="PRINTS" id="PR00371">
    <property type="entry name" value="FPNCR"/>
</dbReference>
<dbReference type="KEGG" id="ppp:112277037"/>
<keyword evidence="16" id="KW-1185">Reference proteome</keyword>
<reference evidence="14 16" key="1">
    <citation type="journal article" date="2008" name="Science">
        <title>The Physcomitrella genome reveals evolutionary insights into the conquest of land by plants.</title>
        <authorList>
            <person name="Rensing S."/>
            <person name="Lang D."/>
            <person name="Zimmer A."/>
            <person name="Terry A."/>
            <person name="Salamov A."/>
            <person name="Shapiro H."/>
            <person name="Nishiyama T."/>
            <person name="Perroud P.-F."/>
            <person name="Lindquist E."/>
            <person name="Kamisugi Y."/>
            <person name="Tanahashi T."/>
            <person name="Sakakibara K."/>
            <person name="Fujita T."/>
            <person name="Oishi K."/>
            <person name="Shin-I T."/>
            <person name="Kuroki Y."/>
            <person name="Toyoda A."/>
            <person name="Suzuki Y."/>
            <person name="Hashimoto A."/>
            <person name="Yamaguchi K."/>
            <person name="Sugano A."/>
            <person name="Kohara Y."/>
            <person name="Fujiyama A."/>
            <person name="Anterola A."/>
            <person name="Aoki S."/>
            <person name="Ashton N."/>
            <person name="Barbazuk W.B."/>
            <person name="Barker E."/>
            <person name="Bennetzen J."/>
            <person name="Bezanilla M."/>
            <person name="Blankenship R."/>
            <person name="Cho S.H."/>
            <person name="Dutcher S."/>
            <person name="Estelle M."/>
            <person name="Fawcett J.A."/>
            <person name="Gundlach H."/>
            <person name="Hanada K."/>
            <person name="Heyl A."/>
            <person name="Hicks K.A."/>
            <person name="Hugh J."/>
            <person name="Lohr M."/>
            <person name="Mayer K."/>
            <person name="Melkozernov A."/>
            <person name="Murata T."/>
            <person name="Nelson D."/>
            <person name="Pils B."/>
            <person name="Prigge M."/>
            <person name="Reiss B."/>
            <person name="Renner T."/>
            <person name="Rombauts S."/>
            <person name="Rushton P."/>
            <person name="Sanderfoot A."/>
            <person name="Schween G."/>
            <person name="Shiu S.-H."/>
            <person name="Stueber K."/>
            <person name="Theodoulou F.L."/>
            <person name="Tu H."/>
            <person name="Van de Peer Y."/>
            <person name="Verrier P.J."/>
            <person name="Waters E."/>
            <person name="Wood A."/>
            <person name="Yang L."/>
            <person name="Cove D."/>
            <person name="Cuming A."/>
            <person name="Hasebe M."/>
            <person name="Lucas S."/>
            <person name="Mishler D.B."/>
            <person name="Reski R."/>
            <person name="Grigoriev I."/>
            <person name="Quatrano R.S."/>
            <person name="Boore J.L."/>
        </authorList>
    </citation>
    <scope>NUCLEOTIDE SEQUENCE [LARGE SCALE GENOMIC DNA]</scope>
    <source>
        <strain evidence="15 16">cv. Gransden 2004</strain>
    </source>
</reference>
<keyword evidence="9 10" id="KW-0472">Membrane</keyword>
<feature type="binding site" evidence="10">
    <location>
        <begin position="460"/>
        <end position="463"/>
    </location>
    <ligand>
        <name>FAD</name>
        <dbReference type="ChEBI" id="CHEBI:57692"/>
    </ligand>
</feature>
<keyword evidence="1 10" id="KW-0285">Flavoprotein</keyword>
<dbReference type="PANTHER" id="PTHR19384:SF17">
    <property type="entry name" value="NADPH--CYTOCHROME P450 REDUCTASE"/>
    <property type="match status" value="1"/>
</dbReference>
<dbReference type="RefSeq" id="XP_024364766.1">
    <property type="nucleotide sequence ID" value="XM_024508998.2"/>
</dbReference>
<dbReference type="InterPro" id="IPR001709">
    <property type="entry name" value="Flavoprot_Pyr_Nucl_cyt_Rdtase"/>
</dbReference>
<dbReference type="Proteomes" id="UP000006727">
    <property type="component" value="Chromosome 24"/>
</dbReference>
<keyword evidence="6 10" id="KW-0521">NADP</keyword>
<dbReference type="PIRSF" id="PIRSF000208">
    <property type="entry name" value="P450R"/>
    <property type="match status" value="1"/>
</dbReference>
<feature type="domain" description="FAD-binding FR-type" evidence="13">
    <location>
        <begin position="280"/>
        <end position="529"/>
    </location>
</feature>
<dbReference type="InterPro" id="IPR017927">
    <property type="entry name" value="FAD-bd_FR_type"/>
</dbReference>
<keyword evidence="3 10" id="KW-0812">Transmembrane</keyword>
<dbReference type="GeneID" id="112277037"/>
<dbReference type="InterPro" id="IPR039261">
    <property type="entry name" value="FNR_nucleotide-bd"/>
</dbReference>
<dbReference type="OrthoDB" id="1856718at2759"/>
<evidence type="ECO:0000256" key="5">
    <source>
        <dbReference type="ARBA" id="ARBA00022827"/>
    </source>
</evidence>
<evidence type="ECO:0000256" key="2">
    <source>
        <dbReference type="ARBA" id="ARBA00022643"/>
    </source>
</evidence>
<evidence type="ECO:0000256" key="1">
    <source>
        <dbReference type="ARBA" id="ARBA00022630"/>
    </source>
</evidence>
<keyword evidence="4 10" id="KW-0256">Endoplasmic reticulum</keyword>
<comment type="similarity">
    <text evidence="10">In the N-terminal section; belongs to the flavodoxin family.</text>
</comment>
<gene>
    <name evidence="15" type="primary">LOC112277037</name>
    <name evidence="14" type="ORF">PHYPA_029212</name>
</gene>
<dbReference type="EnsemblPlants" id="Pp3c24_17560V3.2">
    <property type="protein sequence ID" value="PAC:32908731.CDS.1"/>
    <property type="gene ID" value="Pp3c24_17560"/>
</dbReference>
<dbReference type="GO" id="GO:0050660">
    <property type="term" value="F:flavin adenine dinucleotide binding"/>
    <property type="evidence" value="ECO:0000318"/>
    <property type="project" value="GO_Central"/>
</dbReference>
<dbReference type="InterPro" id="IPR001094">
    <property type="entry name" value="Flavdoxin-like"/>
</dbReference>
<dbReference type="RefSeq" id="XP_024364767.1">
    <property type="nucleotide sequence ID" value="XM_024508999.2"/>
</dbReference>
<dbReference type="InterPro" id="IPR001433">
    <property type="entry name" value="OxRdtase_FAD/NAD-bd"/>
</dbReference>
<reference evidence="15" key="3">
    <citation type="submission" date="2020-12" db="UniProtKB">
        <authorList>
            <consortium name="EnsemblPlants"/>
        </authorList>
    </citation>
    <scope>IDENTIFICATION</scope>
</reference>
<evidence type="ECO:0000259" key="13">
    <source>
        <dbReference type="PROSITE" id="PS51384"/>
    </source>
</evidence>
<feature type="domain" description="Flavodoxin-like" evidence="12">
    <location>
        <begin position="70"/>
        <end position="222"/>
    </location>
</feature>
<dbReference type="InterPro" id="IPR008254">
    <property type="entry name" value="Flavodoxin/NO_synth"/>
</dbReference>
<feature type="binding site" evidence="10">
    <location>
        <begin position="603"/>
        <end position="604"/>
    </location>
    <ligand>
        <name>NADP(+)</name>
        <dbReference type="ChEBI" id="CHEBI:58349"/>
    </ligand>
</feature>
<dbReference type="PROSITE" id="PS51384">
    <property type="entry name" value="FAD_FR"/>
    <property type="match status" value="1"/>
</dbReference>
<feature type="binding site" evidence="10">
    <location>
        <begin position="132"/>
        <end position="135"/>
    </location>
    <ligand>
        <name>FMN</name>
        <dbReference type="ChEBI" id="CHEBI:58210"/>
    </ligand>
</feature>
<dbReference type="GO" id="GO:0005829">
    <property type="term" value="C:cytosol"/>
    <property type="evidence" value="ECO:0000318"/>
    <property type="project" value="GO_Central"/>
</dbReference>
<feature type="binding site" evidence="10">
    <location>
        <position position="683"/>
    </location>
    <ligand>
        <name>FAD</name>
        <dbReference type="ChEBI" id="CHEBI:57692"/>
    </ligand>
</feature>
<comment type="caution">
    <text evidence="10">Lacks conserved residue(s) required for the propagation of feature annotation.</text>
</comment>
<feature type="binding site" evidence="10">
    <location>
        <position position="206"/>
    </location>
    <ligand>
        <name>FMN</name>
        <dbReference type="ChEBI" id="CHEBI:58210"/>
    </ligand>
</feature>
<dbReference type="Gramene" id="Pp3c24_17560V3.1">
    <property type="protein sequence ID" value="PAC:32908730.CDS.1"/>
    <property type="gene ID" value="Pp3c24_17560"/>
</dbReference>
<evidence type="ECO:0000256" key="6">
    <source>
        <dbReference type="ARBA" id="ARBA00022857"/>
    </source>
</evidence>
<feature type="binding site" evidence="10">
    <location>
        <begin position="609"/>
        <end position="613"/>
    </location>
    <ligand>
        <name>NADP(+)</name>
        <dbReference type="ChEBI" id="CHEBI:58349"/>
    </ligand>
</feature>
<dbReference type="GO" id="GO:0050661">
    <property type="term" value="F:NADP binding"/>
    <property type="evidence" value="ECO:0007669"/>
    <property type="project" value="UniProtKB-UniRule"/>
</dbReference>
<keyword evidence="5 10" id="KW-0274">FAD</keyword>
<feature type="transmembrane region" description="Helical" evidence="10">
    <location>
        <begin position="15"/>
        <end position="36"/>
    </location>
</feature>
<evidence type="ECO:0000256" key="11">
    <source>
        <dbReference type="PIRNR" id="PIRNR000208"/>
    </source>
</evidence>
<feature type="binding site" evidence="10">
    <location>
        <begin position="494"/>
        <end position="497"/>
    </location>
    <ligand>
        <name>FAD</name>
        <dbReference type="ChEBI" id="CHEBI:57692"/>
    </ligand>
</feature>
<sequence>MTTTTGMALSFMPPFFSIFEVWACLLLVGTVAFFVWRQQGAKPVKPVVVVAKPVAPIEDEVEENSSVKRVTVFFGTQTGTAEGFAKAIVEEAKSRYEGSAVFKVLDLDDYAADDEQYAARLKKEKFALFMVATYGDGEPTDNAARFYHWFIENGEELELHLSELRFGVFGLGNRQYEHFNKVAKKIDTAFAKHGAKRIVEVGLGDDDQSIEDDFAAWKEKLWPELDVLLKDPEDSQATTPKTAYLAAVAEYRTVIYEPGTKLHVEEYSGKKIGQAAYDAVHPCKAEVAFVKELHSPESGRSCTHLEFDIANTGLSYETGDHVGVYVENSRDDVEEAAKYLGMPLDTIFSLHVDAEEGQLLAGSLPPPFPGPLLLETALRRYTDLLNPPRKAVLMALAAFASDPEEAERLTYLASLKGKEEYSKWVVQSQRSLIEVLAAFSSVKLPLGVFFASVAPRLQPRFYSISSSPKLSPSRIHVTCALVHGPSPTGRIHRGVCSTWMKNAQSNEACSADGCSWAPIFVRQSNFRLPADSSTPVVMVGPGTGLAPFRGFLQERAALQESGSMLGPAKLFFGCRSRTQDFIYEDELKSYVEKGVMELTVAFSREGSKKEYVQDKMLEQAGEVWSLIKGGGYLYVCGDAKGMARDVHRMLHTIVQQEEGAEGSKAEAIVKQLQVDGRYLRDVW</sequence>
<dbReference type="PANTHER" id="PTHR19384">
    <property type="entry name" value="NITRIC OXIDE SYNTHASE-RELATED"/>
    <property type="match status" value="1"/>
</dbReference>
<proteinExistence type="inferred from homology"/>
<protein>
    <recommendedName>
        <fullName evidence="10 11">NADPH--cytochrome P450 reductase</fullName>
        <shortName evidence="10">CPR</shortName>
        <shortName evidence="10">P450R</shortName>
        <ecNumber evidence="10 11">1.6.2.4</ecNumber>
    </recommendedName>
</protein>
<dbReference type="Gene3D" id="2.40.30.10">
    <property type="entry name" value="Translation factors"/>
    <property type="match status" value="1"/>
</dbReference>
<dbReference type="EnsemblPlants" id="Pp3c24_17560V3.1">
    <property type="protein sequence ID" value="PAC:32908730.CDS.1"/>
    <property type="gene ID" value="Pp3c24_17560"/>
</dbReference>
<feature type="binding site" evidence="10">
    <location>
        <begin position="171"/>
        <end position="180"/>
    </location>
    <ligand>
        <name>FMN</name>
        <dbReference type="ChEBI" id="CHEBI:58210"/>
    </ligand>
</feature>
<dbReference type="SUPFAM" id="SSF52218">
    <property type="entry name" value="Flavoproteins"/>
    <property type="match status" value="1"/>
</dbReference>
<dbReference type="Gene3D" id="1.20.990.10">
    <property type="entry name" value="NADPH-cytochrome p450 Reductase, Chain A, domain 3"/>
    <property type="match status" value="1"/>
</dbReference>
<keyword evidence="7 10" id="KW-1133">Transmembrane helix</keyword>
<dbReference type="PRINTS" id="PR00369">
    <property type="entry name" value="FLAVODOXIN"/>
</dbReference>
<feature type="binding site" evidence="10">
    <location>
        <begin position="76"/>
        <end position="81"/>
    </location>
    <ligand>
        <name>FMN</name>
        <dbReference type="ChEBI" id="CHEBI:58210"/>
    </ligand>
</feature>
<dbReference type="RefSeq" id="XP_024364765.1">
    <property type="nucleotide sequence ID" value="XM_024508997.2"/>
</dbReference>
<evidence type="ECO:0000256" key="10">
    <source>
        <dbReference type="HAMAP-Rule" id="MF_03212"/>
    </source>
</evidence>
<dbReference type="OMA" id="HRMYSIA"/>
<evidence type="ECO:0000256" key="9">
    <source>
        <dbReference type="ARBA" id="ARBA00023136"/>
    </source>
</evidence>
<comment type="subcellular location">
    <subcellularLocation>
        <location evidence="10">Endoplasmic reticulum membrane</location>
        <topology evidence="10">Single-pass membrane protein</topology>
        <orientation evidence="10">Cytoplasmic side</orientation>
    </subcellularLocation>
</comment>
<evidence type="ECO:0000256" key="7">
    <source>
        <dbReference type="ARBA" id="ARBA00022989"/>
    </source>
</evidence>
<evidence type="ECO:0000256" key="8">
    <source>
        <dbReference type="ARBA" id="ARBA00023002"/>
    </source>
</evidence>
<organism evidence="14">
    <name type="scientific">Physcomitrium patens</name>
    <name type="common">Spreading-leaved earth moss</name>
    <name type="synonym">Physcomitrella patens</name>
    <dbReference type="NCBI Taxonomy" id="3218"/>
    <lineage>
        <taxon>Eukaryota</taxon>
        <taxon>Viridiplantae</taxon>
        <taxon>Streptophyta</taxon>
        <taxon>Embryophyta</taxon>
        <taxon>Bryophyta</taxon>
        <taxon>Bryophytina</taxon>
        <taxon>Bryopsida</taxon>
        <taxon>Funariidae</taxon>
        <taxon>Funariales</taxon>
        <taxon>Funariaceae</taxon>
        <taxon>Physcomitrium</taxon>
    </lineage>
</organism>
<evidence type="ECO:0000313" key="16">
    <source>
        <dbReference type="Proteomes" id="UP000006727"/>
    </source>
</evidence>
<dbReference type="Gramene" id="Pp3c24_17560V3.3">
    <property type="protein sequence ID" value="PAC:32908732.CDS.1"/>
    <property type="gene ID" value="Pp3c24_17560"/>
</dbReference>
<comment type="similarity">
    <text evidence="10">Belongs to the NADPH--cytochrome P450 reductase family.</text>
</comment>
<dbReference type="PaxDb" id="3218-PP1S260_41V6.2"/>
<evidence type="ECO:0000313" key="14">
    <source>
        <dbReference type="EMBL" id="PNR28619.1"/>
    </source>
</evidence>
<dbReference type="AlphaFoldDB" id="A0A2K1IH64"/>
<comment type="cofactor">
    <cofactor evidence="10">
        <name>FAD</name>
        <dbReference type="ChEBI" id="CHEBI:57692"/>
    </cofactor>
    <text evidence="10">Binds 1 FAD per monomer.</text>
</comment>
<dbReference type="EC" id="1.6.2.4" evidence="10 11"/>
<dbReference type="EMBL" id="ABEU02000024">
    <property type="protein sequence ID" value="PNR28619.1"/>
    <property type="molecule type" value="Genomic_DNA"/>
</dbReference>
<dbReference type="InterPro" id="IPR023208">
    <property type="entry name" value="P450R"/>
</dbReference>
<dbReference type="PROSITE" id="PS50902">
    <property type="entry name" value="FLAVODOXIN_LIKE"/>
    <property type="match status" value="1"/>
</dbReference>
<dbReference type="GO" id="GO:0003958">
    <property type="term" value="F:NADPH-hemoprotein reductase activity"/>
    <property type="evidence" value="ECO:0000318"/>
    <property type="project" value="GO_Central"/>
</dbReference>
<dbReference type="InterPro" id="IPR003097">
    <property type="entry name" value="CysJ-like_FAD-binding"/>
</dbReference>
<comment type="similarity">
    <text evidence="10 11">In the C-terminal section; belongs to the flavoprotein pyridine nucleotide cytochrome reductase family.</text>
</comment>
<dbReference type="EnsemblPlants" id="Pp3c24_17560V3.3">
    <property type="protein sequence ID" value="PAC:32908732.CDS.1"/>
    <property type="gene ID" value="Pp3c24_17560"/>
</dbReference>
<comment type="catalytic activity">
    <reaction evidence="10 11">
        <text>2 oxidized [cytochrome P450] + NADPH = 2 reduced [cytochrome P450] + NADP(+) + H(+)</text>
        <dbReference type="Rhea" id="RHEA:24040"/>
        <dbReference type="Rhea" id="RHEA-COMP:14627"/>
        <dbReference type="Rhea" id="RHEA-COMP:14628"/>
        <dbReference type="ChEBI" id="CHEBI:15378"/>
        <dbReference type="ChEBI" id="CHEBI:55376"/>
        <dbReference type="ChEBI" id="CHEBI:57783"/>
        <dbReference type="ChEBI" id="CHEBI:58349"/>
        <dbReference type="ChEBI" id="CHEBI:60344"/>
        <dbReference type="EC" id="1.6.2.4"/>
    </reaction>
</comment>
<dbReference type="Gramene" id="Pp3c24_17560V3.2">
    <property type="protein sequence ID" value="PAC:32908731.CDS.1"/>
    <property type="gene ID" value="Pp3c24_17560"/>
</dbReference>
<accession>A0A2K1IH64</accession>
<reference evidence="14 16" key="2">
    <citation type="journal article" date="2018" name="Plant J.">
        <title>The Physcomitrella patens chromosome-scale assembly reveals moss genome structure and evolution.</title>
        <authorList>
            <person name="Lang D."/>
            <person name="Ullrich K.K."/>
            <person name="Murat F."/>
            <person name="Fuchs J."/>
            <person name="Jenkins J."/>
            <person name="Haas F.B."/>
            <person name="Piednoel M."/>
            <person name="Gundlach H."/>
            <person name="Van Bel M."/>
            <person name="Meyberg R."/>
            <person name="Vives C."/>
            <person name="Morata J."/>
            <person name="Symeonidi A."/>
            <person name="Hiss M."/>
            <person name="Muchero W."/>
            <person name="Kamisugi Y."/>
            <person name="Saleh O."/>
            <person name="Blanc G."/>
            <person name="Decker E.L."/>
            <person name="van Gessel N."/>
            <person name="Grimwood J."/>
            <person name="Hayes R.D."/>
            <person name="Graham S.W."/>
            <person name="Gunter L.E."/>
            <person name="McDaniel S.F."/>
            <person name="Hoernstein S.N.W."/>
            <person name="Larsson A."/>
            <person name="Li F.W."/>
            <person name="Perroud P.F."/>
            <person name="Phillips J."/>
            <person name="Ranjan P."/>
            <person name="Rokshar D.S."/>
            <person name="Rothfels C.J."/>
            <person name="Schneider L."/>
            <person name="Shu S."/>
            <person name="Stevenson D.W."/>
            <person name="Thummler F."/>
            <person name="Tillich M."/>
            <person name="Villarreal Aguilar J.C."/>
            <person name="Widiez T."/>
            <person name="Wong G.K."/>
            <person name="Wymore A."/>
            <person name="Zhang Y."/>
            <person name="Zimmer A.D."/>
            <person name="Quatrano R.S."/>
            <person name="Mayer K.F.X."/>
            <person name="Goodstein D."/>
            <person name="Casacuberta J.M."/>
            <person name="Vandepoele K."/>
            <person name="Reski R."/>
            <person name="Cuming A.C."/>
            <person name="Tuskan G.A."/>
            <person name="Maumus F."/>
            <person name="Salse J."/>
            <person name="Schmutz J."/>
            <person name="Rensing S.A."/>
        </authorList>
    </citation>
    <scope>NUCLEOTIDE SEQUENCE [LARGE SCALE GENOMIC DNA]</scope>
    <source>
        <strain evidence="15 16">cv. Gransden 2004</strain>
    </source>
</reference>
<dbReference type="FunCoup" id="A0A2K1IH64">
    <property type="interactions" value="4338"/>
</dbReference>
<dbReference type="SUPFAM" id="SSF63380">
    <property type="entry name" value="Riboflavin synthase domain-like"/>
    <property type="match status" value="1"/>
</dbReference>